<feature type="transmembrane region" description="Helical" evidence="13">
    <location>
        <begin position="42"/>
        <end position="63"/>
    </location>
</feature>
<dbReference type="InterPro" id="IPR050415">
    <property type="entry name" value="MRET"/>
</dbReference>
<dbReference type="Pfam" id="PF01794">
    <property type="entry name" value="Ferric_reduct"/>
    <property type="match status" value="1"/>
</dbReference>
<keyword evidence="10" id="KW-0408">Iron</keyword>
<dbReference type="Gene3D" id="3.40.50.80">
    <property type="entry name" value="Nucleotide-binding domain of ferredoxin-NADP reductase (FNR) module"/>
    <property type="match status" value="1"/>
</dbReference>
<dbReference type="GO" id="GO:0016020">
    <property type="term" value="C:membrane"/>
    <property type="evidence" value="ECO:0007669"/>
    <property type="project" value="UniProtKB-SubCell"/>
</dbReference>
<comment type="cofactor">
    <cofactor evidence="1">
        <name>FAD</name>
        <dbReference type="ChEBI" id="CHEBI:57692"/>
    </cofactor>
</comment>
<evidence type="ECO:0000256" key="7">
    <source>
        <dbReference type="ARBA" id="ARBA00022827"/>
    </source>
</evidence>
<protein>
    <submittedName>
        <fullName evidence="15">Ferric reductase</fullName>
    </submittedName>
</protein>
<dbReference type="EMBL" id="CP022741">
    <property type="protein sequence ID" value="ASU23556.1"/>
    <property type="molecule type" value="Genomic_DNA"/>
</dbReference>
<evidence type="ECO:0000313" key="16">
    <source>
        <dbReference type="Proteomes" id="UP000215148"/>
    </source>
</evidence>
<dbReference type="InterPro" id="IPR013130">
    <property type="entry name" value="Fe3_Rdtase_TM_dom"/>
</dbReference>
<dbReference type="InterPro" id="IPR017927">
    <property type="entry name" value="FAD-bd_FR_type"/>
</dbReference>
<dbReference type="PANTHER" id="PTHR47354:SF8">
    <property type="entry name" value="1,2-PHENYLACETYL-COA EPOXIDASE, SUBUNIT E"/>
    <property type="match status" value="1"/>
</dbReference>
<reference evidence="15 16" key="1">
    <citation type="submission" date="2017-08" db="EMBL/GenBank/DDBJ databases">
        <title>The Vibrio qinghaiensis sp.-Q67 is a luminous bacteria isolated firstly from Qinghai lake, Qinghai province, China, which has been proved to be very sensitive to detect environmental and food pollutants. Therefore, complete genome analysis of V. qinghaiensis sp.-Q67 highlights the potential application of this strain on detection of hazards in the contaminated environments.</title>
        <authorList>
            <person name="Gong L."/>
        </authorList>
    </citation>
    <scope>NUCLEOTIDE SEQUENCE [LARGE SCALE GENOMIC DNA]</scope>
    <source>
        <strain evidence="15 16">Q67</strain>
    </source>
</reference>
<keyword evidence="4 13" id="KW-0812">Transmembrane</keyword>
<evidence type="ECO:0000256" key="1">
    <source>
        <dbReference type="ARBA" id="ARBA00001974"/>
    </source>
</evidence>
<dbReference type="GO" id="GO:0051537">
    <property type="term" value="F:2 iron, 2 sulfur cluster binding"/>
    <property type="evidence" value="ECO:0007669"/>
    <property type="project" value="UniProtKB-KW"/>
</dbReference>
<dbReference type="CDD" id="cd06198">
    <property type="entry name" value="FNR_like_3"/>
    <property type="match status" value="1"/>
</dbReference>
<dbReference type="PANTHER" id="PTHR47354">
    <property type="entry name" value="NADH OXIDOREDUCTASE HCR"/>
    <property type="match status" value="1"/>
</dbReference>
<accession>A0A223N1J2</accession>
<dbReference type="KEGG" id="vqi:CCZ37_08130"/>
<keyword evidence="3" id="KW-0285">Flavoprotein</keyword>
<name>A0A223N1J2_9VIBR</name>
<keyword evidence="8 13" id="KW-1133">Transmembrane helix</keyword>
<evidence type="ECO:0000256" key="4">
    <source>
        <dbReference type="ARBA" id="ARBA00022692"/>
    </source>
</evidence>
<evidence type="ECO:0000313" key="15">
    <source>
        <dbReference type="EMBL" id="ASU23556.1"/>
    </source>
</evidence>
<keyword evidence="5" id="KW-0001">2Fe-2S</keyword>
<keyword evidence="7" id="KW-0274">FAD</keyword>
<dbReference type="PROSITE" id="PS51384">
    <property type="entry name" value="FAD_FR"/>
    <property type="match status" value="1"/>
</dbReference>
<evidence type="ECO:0000256" key="6">
    <source>
        <dbReference type="ARBA" id="ARBA00022723"/>
    </source>
</evidence>
<feature type="transmembrane region" description="Helical" evidence="13">
    <location>
        <begin position="84"/>
        <end position="103"/>
    </location>
</feature>
<dbReference type="Gene3D" id="2.40.30.10">
    <property type="entry name" value="Translation factors"/>
    <property type="match status" value="1"/>
</dbReference>
<dbReference type="Proteomes" id="UP000215148">
    <property type="component" value="Chromosome 1"/>
</dbReference>
<dbReference type="GO" id="GO:0046872">
    <property type="term" value="F:metal ion binding"/>
    <property type="evidence" value="ECO:0007669"/>
    <property type="project" value="UniProtKB-KW"/>
</dbReference>
<dbReference type="InterPro" id="IPR039261">
    <property type="entry name" value="FNR_nucleotide-bd"/>
</dbReference>
<dbReference type="InterPro" id="IPR017938">
    <property type="entry name" value="Riboflavin_synthase-like_b-brl"/>
</dbReference>
<dbReference type="GO" id="GO:0050660">
    <property type="term" value="F:flavin adenine dinucleotide binding"/>
    <property type="evidence" value="ECO:0007669"/>
    <property type="project" value="TreeGrafter"/>
</dbReference>
<dbReference type="AlphaFoldDB" id="A0A223N1J2"/>
<evidence type="ECO:0000256" key="13">
    <source>
        <dbReference type="SAM" id="Phobius"/>
    </source>
</evidence>
<dbReference type="SUPFAM" id="SSF52343">
    <property type="entry name" value="Ferredoxin reductase-like, C-terminal NADP-linked domain"/>
    <property type="match status" value="1"/>
</dbReference>
<feature type="transmembrane region" description="Helical" evidence="13">
    <location>
        <begin position="175"/>
        <end position="194"/>
    </location>
</feature>
<evidence type="ECO:0000256" key="12">
    <source>
        <dbReference type="ARBA" id="ARBA00023136"/>
    </source>
</evidence>
<sequence>MVIVMNRASKMVLMIMAVVSVLWIQAEPTFFVSQNLFQWRSAFIQWSGILAIVAMSLAMVLALRLPLVEQWTQGIDKGYRIHKWLGISAMLLGLFHWLCYQIPKWMIALELLTKPNRLNGSGPQGNLSGFALWVKEMRPIGLAIGEWGFYSLLLLVGVSLWLTIKYKPFRLSHRLMTVVYLLLAGHSVLLLKKAYWGWPIYWLVLMFIALGSAAAVYSLLGFVGRNARYSAKISACHYCAASQTLDLRIKMEKPWPGHKAGQFAYLSFVGEEPHPFTIASYNEANELRFLIKELGDFTTGLHKRITVGEPIEVEGPYGRFEFYSDRPQVWIGGGVGIAPFMAGLDYLHTVKVHPATYLFFCCHHAEQALCDELKQKALRAGVSLTVIDSSIDPHLSAETIARQCGDLSGFEFFFCGPVAFSRTLKQALKPYHVDVETQFHEELFMMR</sequence>
<dbReference type="SUPFAM" id="SSF63380">
    <property type="entry name" value="Riboflavin synthase domain-like"/>
    <property type="match status" value="1"/>
</dbReference>
<feature type="transmembrane region" description="Helical" evidence="13">
    <location>
        <begin position="200"/>
        <end position="223"/>
    </location>
</feature>
<organism evidence="15 16">
    <name type="scientific">Vibrio qinghaiensis</name>
    <dbReference type="NCBI Taxonomy" id="2025808"/>
    <lineage>
        <taxon>Bacteria</taxon>
        <taxon>Pseudomonadati</taxon>
        <taxon>Pseudomonadota</taxon>
        <taxon>Gammaproteobacteria</taxon>
        <taxon>Vibrionales</taxon>
        <taxon>Vibrionaceae</taxon>
        <taxon>Vibrio</taxon>
    </lineage>
</organism>
<evidence type="ECO:0000256" key="11">
    <source>
        <dbReference type="ARBA" id="ARBA00023014"/>
    </source>
</evidence>
<gene>
    <name evidence="15" type="ORF">CCZ37_08130</name>
</gene>
<keyword evidence="9" id="KW-0560">Oxidoreductase</keyword>
<evidence type="ECO:0000256" key="9">
    <source>
        <dbReference type="ARBA" id="ARBA00023002"/>
    </source>
</evidence>
<comment type="subcellular location">
    <subcellularLocation>
        <location evidence="2">Membrane</location>
        <topology evidence="2">Multi-pass membrane protein</topology>
    </subcellularLocation>
</comment>
<evidence type="ECO:0000256" key="5">
    <source>
        <dbReference type="ARBA" id="ARBA00022714"/>
    </source>
</evidence>
<dbReference type="Pfam" id="PF08022">
    <property type="entry name" value="FAD_binding_8"/>
    <property type="match status" value="1"/>
</dbReference>
<dbReference type="InterPro" id="IPR013112">
    <property type="entry name" value="FAD-bd_8"/>
</dbReference>
<evidence type="ECO:0000256" key="3">
    <source>
        <dbReference type="ARBA" id="ARBA00022630"/>
    </source>
</evidence>
<keyword evidence="11" id="KW-0411">Iron-sulfur</keyword>
<keyword evidence="12 13" id="KW-0472">Membrane</keyword>
<proteinExistence type="predicted"/>
<evidence type="ECO:0000259" key="14">
    <source>
        <dbReference type="PROSITE" id="PS51384"/>
    </source>
</evidence>
<feature type="domain" description="FAD-binding FR-type" evidence="14">
    <location>
        <begin position="226"/>
        <end position="323"/>
    </location>
</feature>
<evidence type="ECO:0000256" key="8">
    <source>
        <dbReference type="ARBA" id="ARBA00022989"/>
    </source>
</evidence>
<evidence type="ECO:0000256" key="2">
    <source>
        <dbReference type="ARBA" id="ARBA00004141"/>
    </source>
</evidence>
<feature type="transmembrane region" description="Helical" evidence="13">
    <location>
        <begin position="140"/>
        <end position="163"/>
    </location>
</feature>
<evidence type="ECO:0000256" key="10">
    <source>
        <dbReference type="ARBA" id="ARBA00023004"/>
    </source>
</evidence>
<dbReference type="GO" id="GO:0016491">
    <property type="term" value="F:oxidoreductase activity"/>
    <property type="evidence" value="ECO:0007669"/>
    <property type="project" value="UniProtKB-KW"/>
</dbReference>
<keyword evidence="16" id="KW-1185">Reference proteome</keyword>
<keyword evidence="6" id="KW-0479">Metal-binding</keyword>